<comment type="cofactor">
    <cofactor evidence="1">
        <name>FAD</name>
        <dbReference type="ChEBI" id="CHEBI:57692"/>
    </cofactor>
</comment>
<dbReference type="Pfam" id="PF05199">
    <property type="entry name" value="GMC_oxred_C"/>
    <property type="match status" value="1"/>
</dbReference>
<dbReference type="Proteomes" id="UP001254257">
    <property type="component" value="Unassembled WGS sequence"/>
</dbReference>
<dbReference type="RefSeq" id="WP_316020650.1">
    <property type="nucleotide sequence ID" value="NZ_JAWDID010000052.1"/>
</dbReference>
<evidence type="ECO:0000256" key="2">
    <source>
        <dbReference type="ARBA" id="ARBA00010790"/>
    </source>
</evidence>
<evidence type="ECO:0000256" key="1">
    <source>
        <dbReference type="ARBA" id="ARBA00001974"/>
    </source>
</evidence>
<dbReference type="InterPro" id="IPR051473">
    <property type="entry name" value="P2Ox-like"/>
</dbReference>
<protein>
    <submittedName>
        <fullName evidence="7">GMC family oxidoreductase</fullName>
    </submittedName>
</protein>
<dbReference type="InterPro" id="IPR007867">
    <property type="entry name" value="GMC_OxRtase_C"/>
</dbReference>
<keyword evidence="4" id="KW-0274">FAD</keyword>
<evidence type="ECO:0000313" key="7">
    <source>
        <dbReference type="EMBL" id="MDU0342896.1"/>
    </source>
</evidence>
<dbReference type="PROSITE" id="PS51379">
    <property type="entry name" value="4FE4S_FER_2"/>
    <property type="match status" value="1"/>
</dbReference>
<dbReference type="Pfam" id="PF00732">
    <property type="entry name" value="GMC_oxred_N"/>
    <property type="match status" value="1"/>
</dbReference>
<comment type="caution">
    <text evidence="7">The sequence shown here is derived from an EMBL/GenBank/DDBJ whole genome shotgun (WGS) entry which is preliminary data.</text>
</comment>
<keyword evidence="5" id="KW-0560">Oxidoreductase</keyword>
<proteinExistence type="inferred from homology"/>
<reference evidence="7 8" key="1">
    <citation type="submission" date="2023-09" db="EMBL/GenBank/DDBJ databases">
        <title>Whole genome shotgun sequencing (WGS) of Bosea sp. ZW T0_25, isolated from stored onions (Allium cepa).</title>
        <authorList>
            <person name="Stoll D.A."/>
            <person name="Huch M."/>
        </authorList>
    </citation>
    <scope>NUCLEOTIDE SEQUENCE [LARGE SCALE GENOMIC DNA]</scope>
    <source>
        <strain evidence="7 8">ZW T0_25</strain>
    </source>
</reference>
<feature type="domain" description="4Fe-4S ferredoxin-type" evidence="6">
    <location>
        <begin position="195"/>
        <end position="225"/>
    </location>
</feature>
<dbReference type="PANTHER" id="PTHR42784">
    <property type="entry name" value="PYRANOSE 2-OXIDASE"/>
    <property type="match status" value="1"/>
</dbReference>
<dbReference type="SUPFAM" id="SSF54373">
    <property type="entry name" value="FAD-linked reductases, C-terminal domain"/>
    <property type="match status" value="1"/>
</dbReference>
<keyword evidence="3" id="KW-0285">Flavoprotein</keyword>
<dbReference type="Gene3D" id="3.50.50.60">
    <property type="entry name" value="FAD/NAD(P)-binding domain"/>
    <property type="match status" value="2"/>
</dbReference>
<accession>A0ABU3SDY6</accession>
<organism evidence="7 8">
    <name type="scientific">Bosea rubneri</name>
    <dbReference type="NCBI Taxonomy" id="3075434"/>
    <lineage>
        <taxon>Bacteria</taxon>
        <taxon>Pseudomonadati</taxon>
        <taxon>Pseudomonadota</taxon>
        <taxon>Alphaproteobacteria</taxon>
        <taxon>Hyphomicrobiales</taxon>
        <taxon>Boseaceae</taxon>
        <taxon>Bosea</taxon>
    </lineage>
</organism>
<sequence>MTAAEFCDVVVVGTGAGGGILAHKLAKSGLRTISLEHGAMLPEDHFRTTIPPGVTRDFGIDPSTTWPSDPHDSLFVHPLFADGRTGSTARPKGGFRHFQVLAVNGLQNLWNGVSVRFSEEDFRSWPFSYADLAPHYGAVERLIAVCGTKEGLPNLPDGDYLPPKPLRPADRLIVDAVNALKDGHSHAIPNRKAINTKAGTPTSCISTGMCTSGCPVGAVYKFSTRLLPQIADLPNYELRTQAKVVRLLRDGDSRRIAGVEYIDLATGERRHLRAGTVVLAAGAVETPRILFNSADEVDPSGLGNRHERVGAGLQDNPKVVLSTSLLKLWGKRRDYDLGYGDLLILLSQGRLPDGAPFPFIGHAIHSAPDVPHYLTGMRHFPPFLKERLARTMFHSYVTLGLFCQGEATPANRVRPGRSVDAYGVPQVEVDFTIPAASHQMMDAMTVWGRRVLRRASATMIYASRDNSGTGIHYAGTTAISEDPRRGVVDADLKCHDFDNLYVCDGGVIPELPDKHLTLTIMALADRLGGHLVETARQQAVAA</sequence>
<evidence type="ECO:0000256" key="5">
    <source>
        <dbReference type="ARBA" id="ARBA00023002"/>
    </source>
</evidence>
<keyword evidence="8" id="KW-1185">Reference proteome</keyword>
<dbReference type="EMBL" id="JAWDID010000052">
    <property type="protein sequence ID" value="MDU0342896.1"/>
    <property type="molecule type" value="Genomic_DNA"/>
</dbReference>
<dbReference type="InterPro" id="IPR000172">
    <property type="entry name" value="GMC_OxRdtase_N"/>
</dbReference>
<evidence type="ECO:0000256" key="3">
    <source>
        <dbReference type="ARBA" id="ARBA00022630"/>
    </source>
</evidence>
<name>A0ABU3SDY6_9HYPH</name>
<dbReference type="InterPro" id="IPR017896">
    <property type="entry name" value="4Fe4S_Fe-S-bd"/>
</dbReference>
<dbReference type="SUPFAM" id="SSF51905">
    <property type="entry name" value="FAD/NAD(P)-binding domain"/>
    <property type="match status" value="1"/>
</dbReference>
<comment type="similarity">
    <text evidence="2">Belongs to the GMC oxidoreductase family.</text>
</comment>
<evidence type="ECO:0000256" key="4">
    <source>
        <dbReference type="ARBA" id="ARBA00022827"/>
    </source>
</evidence>
<evidence type="ECO:0000259" key="6">
    <source>
        <dbReference type="PROSITE" id="PS51379"/>
    </source>
</evidence>
<dbReference type="InterPro" id="IPR036188">
    <property type="entry name" value="FAD/NAD-bd_sf"/>
</dbReference>
<evidence type="ECO:0000313" key="8">
    <source>
        <dbReference type="Proteomes" id="UP001254257"/>
    </source>
</evidence>
<dbReference type="PANTHER" id="PTHR42784:SF1">
    <property type="entry name" value="PYRANOSE 2-OXIDASE"/>
    <property type="match status" value="1"/>
</dbReference>
<gene>
    <name evidence="7" type="ORF">RKE40_23620</name>
</gene>